<feature type="compositionally biased region" description="Polar residues" evidence="1">
    <location>
        <begin position="401"/>
        <end position="410"/>
    </location>
</feature>
<name>A0AAW0S2D5_9HYPO</name>
<feature type="compositionally biased region" description="Polar residues" evidence="1">
    <location>
        <begin position="157"/>
        <end position="168"/>
    </location>
</feature>
<comment type="caution">
    <text evidence="2">The sequence shown here is derived from an EMBL/GenBank/DDBJ whole genome shotgun (WGS) entry which is preliminary data.</text>
</comment>
<proteinExistence type="predicted"/>
<accession>A0AAW0S2D5</accession>
<feature type="region of interest" description="Disordered" evidence="1">
    <location>
        <begin position="336"/>
        <end position="357"/>
    </location>
</feature>
<evidence type="ECO:0000256" key="1">
    <source>
        <dbReference type="SAM" id="MobiDB-lite"/>
    </source>
</evidence>
<feature type="region of interest" description="Disordered" evidence="1">
    <location>
        <begin position="145"/>
        <end position="232"/>
    </location>
</feature>
<dbReference type="Proteomes" id="UP001397290">
    <property type="component" value="Unassembled WGS sequence"/>
</dbReference>
<reference evidence="2 3" key="1">
    <citation type="submission" date="2020-02" db="EMBL/GenBank/DDBJ databases">
        <title>Comparative genomics of the hypocrealean fungal genus Beauvera.</title>
        <authorList>
            <person name="Showalter D.N."/>
            <person name="Bushley K.E."/>
            <person name="Rehner S.A."/>
        </authorList>
    </citation>
    <scope>NUCLEOTIDE SEQUENCE [LARGE SCALE GENOMIC DNA]</scope>
    <source>
        <strain evidence="2 3">ARSEF4384</strain>
    </source>
</reference>
<organism evidence="2 3">
    <name type="scientific">Beauveria asiatica</name>
    <dbReference type="NCBI Taxonomy" id="1069075"/>
    <lineage>
        <taxon>Eukaryota</taxon>
        <taxon>Fungi</taxon>
        <taxon>Dikarya</taxon>
        <taxon>Ascomycota</taxon>
        <taxon>Pezizomycotina</taxon>
        <taxon>Sordariomycetes</taxon>
        <taxon>Hypocreomycetidae</taxon>
        <taxon>Hypocreales</taxon>
        <taxon>Cordycipitaceae</taxon>
        <taxon>Beauveria</taxon>
    </lineage>
</organism>
<keyword evidence="3" id="KW-1185">Reference proteome</keyword>
<feature type="region of interest" description="Disordered" evidence="1">
    <location>
        <begin position="105"/>
        <end position="131"/>
    </location>
</feature>
<feature type="region of interest" description="Disordered" evidence="1">
    <location>
        <begin position="389"/>
        <end position="444"/>
    </location>
</feature>
<dbReference type="AlphaFoldDB" id="A0AAW0S2D5"/>
<dbReference type="EMBL" id="JAAHCF010000092">
    <property type="protein sequence ID" value="KAK8148380.1"/>
    <property type="molecule type" value="Genomic_DNA"/>
</dbReference>
<protein>
    <submittedName>
        <fullName evidence="2">Uncharacterized protein</fullName>
    </submittedName>
</protein>
<evidence type="ECO:0000313" key="2">
    <source>
        <dbReference type="EMBL" id="KAK8148380.1"/>
    </source>
</evidence>
<evidence type="ECO:0000313" key="3">
    <source>
        <dbReference type="Proteomes" id="UP001397290"/>
    </source>
</evidence>
<gene>
    <name evidence="2" type="ORF">G3M48_010290</name>
</gene>
<sequence length="456" mass="51160">MRLCSAASSALVTHRTADSCSRPLPHSTLLIVRRRSPTILTDTRSTVWRQSSTGTFLTYKDSHTSIYSAKNIPAKEKKDNDEKETPQNMHYNMSYAYNLQATQPDRSAHANAAGLKPPRPKAAAHRRALDPEDLTRRLQFVIAERKAHDDKRRKSRMVQSSGRTFRTQETSEAKPFHRRTLTLDSSKERRKTKGADHHSENSLAARFRRRASKTALDEQLSLNPASSDGPYVPRVAASQFANTTLGESPPDKSQIHRLSRAALKYHMDGINGDYQVASTSVPGAAPIEQAKALRRAQTLREKNYDRNQFQAFSMPENLEPVITSPLNRRRSIFTAHHPEEKQLRASRRKSTGSFVGTDTSPRCSVFLPPMNPTDLATVAEAHRVDWTQSDEVAATSPPRPKSTSPAQSTKGESKWNFRGRLNSLHRNKEEKSPSPPDDAVEVPKSPIAALFARFRR</sequence>